<accession>A0ABN9T3F9</accession>
<reference evidence="1" key="1">
    <citation type="submission" date="2023-10" db="EMBL/GenBank/DDBJ databases">
        <authorList>
            <person name="Chen Y."/>
            <person name="Shah S."/>
            <person name="Dougan E. K."/>
            <person name="Thang M."/>
            <person name="Chan C."/>
        </authorList>
    </citation>
    <scope>NUCLEOTIDE SEQUENCE [LARGE SCALE GENOMIC DNA]</scope>
</reference>
<comment type="caution">
    <text evidence="1">The sequence shown here is derived from an EMBL/GenBank/DDBJ whole genome shotgun (WGS) entry which is preliminary data.</text>
</comment>
<dbReference type="EMBL" id="CAUYUJ010014302">
    <property type="protein sequence ID" value="CAK0839537.1"/>
    <property type="molecule type" value="Genomic_DNA"/>
</dbReference>
<keyword evidence="2" id="KW-1185">Reference proteome</keyword>
<name>A0ABN9T3F9_9DINO</name>
<organism evidence="1 2">
    <name type="scientific">Prorocentrum cordatum</name>
    <dbReference type="NCBI Taxonomy" id="2364126"/>
    <lineage>
        <taxon>Eukaryota</taxon>
        <taxon>Sar</taxon>
        <taxon>Alveolata</taxon>
        <taxon>Dinophyceae</taxon>
        <taxon>Prorocentrales</taxon>
        <taxon>Prorocentraceae</taxon>
        <taxon>Prorocentrum</taxon>
    </lineage>
</organism>
<protein>
    <submittedName>
        <fullName evidence="1">Uncharacterized protein</fullName>
    </submittedName>
</protein>
<proteinExistence type="predicted"/>
<dbReference type="Proteomes" id="UP001189429">
    <property type="component" value="Unassembled WGS sequence"/>
</dbReference>
<evidence type="ECO:0000313" key="2">
    <source>
        <dbReference type="Proteomes" id="UP001189429"/>
    </source>
</evidence>
<sequence length="109" mass="11925">MSRCRAAAAHVFCGAWPQRCRSTAPRLESGRCLWRRTTILPPRAPISSEFSLPSVTLMILGYHATLIDLSDPAHCWGRPLNTLPGVPLSCPEHLATLSLYEGEIALSQA</sequence>
<evidence type="ECO:0000313" key="1">
    <source>
        <dbReference type="EMBL" id="CAK0839537.1"/>
    </source>
</evidence>
<gene>
    <name evidence="1" type="ORF">PCOR1329_LOCUS35192</name>
</gene>